<dbReference type="Gene3D" id="1.10.4010.10">
    <property type="entry name" value="Type II deoxyuridine triphosphatase"/>
    <property type="match status" value="1"/>
</dbReference>
<dbReference type="GeneID" id="55811412"/>
<evidence type="ECO:0000313" key="1">
    <source>
        <dbReference type="EMBL" id="AZU98625.1"/>
    </source>
</evidence>
<proteinExistence type="predicted"/>
<dbReference type="SUPFAM" id="SSF101386">
    <property type="entry name" value="all-alpha NTP pyrophosphatases"/>
    <property type="match status" value="1"/>
</dbReference>
<organism evidence="1 2">
    <name type="scientific">Acinetobacter phage AbTZA1</name>
    <dbReference type="NCBI Taxonomy" id="2500827"/>
    <lineage>
        <taxon>Viruses</taxon>
        <taxon>Duplodnaviria</taxon>
        <taxon>Heunggongvirae</taxon>
        <taxon>Uroviricota</taxon>
        <taxon>Caudoviricetes</taxon>
        <taxon>Pantevenvirales</taxon>
        <taxon>Straboviridae</taxon>
        <taxon>Twarogvirinae</taxon>
        <taxon>Hadassahvirus</taxon>
        <taxon>Hadassahvirus azbtza1</taxon>
    </lineage>
</organism>
<accession>A0A3Q9R7B9</accession>
<reference evidence="1 2" key="1">
    <citation type="submission" date="2018-12" db="EMBL/GenBank/DDBJ databases">
        <title>Successful treatment of antibiotic resistant microbial bone infection with bacteriophages.</title>
        <authorList>
            <person name="Nir-Paz R."/>
            <person name="Gelman D."/>
            <person name="Khouri A."/>
            <person name="Sisson B.M."/>
            <person name="Fackler J."/>
            <person name="Oren S.A."/>
            <person name="Khalifa L."/>
            <person name="Rimon A."/>
            <person name="Glazer S.C."/>
            <person name="Moses A.E."/>
            <person name="Yoram W."/>
            <person name="Schooley R.T."/>
            <person name="Hazan R."/>
        </authorList>
    </citation>
    <scope>NUCLEOTIDE SEQUENCE [LARGE SCALE GENOMIC DNA]</scope>
</reference>
<dbReference type="KEGG" id="vg:55811412"/>
<protein>
    <recommendedName>
        <fullName evidence="3">dCTP pyrophosphatase</fullName>
    </recommendedName>
</protein>
<sequence length="172" mass="19980">MAHFNQCSQLVDGIDAARQVAEDLRFNGEQYLDSMLDMQKGLQTKLAIEKPEMNLNPNEIDTAGKTVDWLRTQWDCMSDEFRELLTSLGGMSNGEKDASGVWKAWKANNLEKRATLIKDLSPEDQLEIKFELIDMWHFFLNMNVALGLRSEEIFELYYLKNKENFDRQNNGY</sequence>
<dbReference type="EMBL" id="MK278860">
    <property type="protein sequence ID" value="AZU98625.1"/>
    <property type="molecule type" value="Genomic_DNA"/>
</dbReference>
<keyword evidence="2" id="KW-1185">Reference proteome</keyword>
<dbReference type="RefSeq" id="YP_009882116.1">
    <property type="nucleotide sequence ID" value="NC_049445.1"/>
</dbReference>
<evidence type="ECO:0008006" key="3">
    <source>
        <dbReference type="Google" id="ProtNLM"/>
    </source>
</evidence>
<evidence type="ECO:0000313" key="2">
    <source>
        <dbReference type="Proteomes" id="UP000287416"/>
    </source>
</evidence>
<name>A0A3Q9R7B9_9CAUD</name>
<dbReference type="Proteomes" id="UP000287416">
    <property type="component" value="Segment"/>
</dbReference>